<keyword evidence="1" id="KW-0812">Transmembrane</keyword>
<evidence type="ECO:0000256" key="2">
    <source>
        <dbReference type="SAM" id="SignalP"/>
    </source>
</evidence>
<dbReference type="RefSeq" id="XP_022244753.1">
    <property type="nucleotide sequence ID" value="XM_022389045.1"/>
</dbReference>
<feature type="transmembrane region" description="Helical" evidence="1">
    <location>
        <begin position="163"/>
        <end position="187"/>
    </location>
</feature>
<keyword evidence="1" id="KW-1133">Transmembrane helix</keyword>
<evidence type="ECO:0000313" key="5">
    <source>
        <dbReference type="RefSeq" id="XP_022244752.1"/>
    </source>
</evidence>
<evidence type="ECO:0000259" key="3">
    <source>
        <dbReference type="Pfam" id="PF01683"/>
    </source>
</evidence>
<evidence type="ECO:0000313" key="6">
    <source>
        <dbReference type="RefSeq" id="XP_022244753.1"/>
    </source>
</evidence>
<keyword evidence="4" id="KW-1185">Reference proteome</keyword>
<sequence length="246" mass="27142">MYSKMFRLLSTASFLFVETFVWLNPSISSAVSSVSTVIPLSGDDVKHHCSSISGCSFMEGEARCDPDTDTCVCGDGTIEVATVEKTLCVNIVPLGRICDYHEQCIAFDINSNCVEVGGSLKRVCQCRHGYKVEVFSLDPFKRCMENPVEQTDPMSLRFGEGSILPIVLSVLAAILVLLALVCGIFHLHKWRKKRDQVLSNPEADDSKEINVLSANGDVFQASSSYNPHIRREEDATGFEPVYMMGL</sequence>
<dbReference type="InterPro" id="IPR006149">
    <property type="entry name" value="EB_dom"/>
</dbReference>
<dbReference type="Pfam" id="PF01683">
    <property type="entry name" value="EB"/>
    <property type="match status" value="1"/>
</dbReference>
<evidence type="ECO:0000256" key="1">
    <source>
        <dbReference type="SAM" id="Phobius"/>
    </source>
</evidence>
<keyword evidence="2" id="KW-0732">Signal</keyword>
<reference evidence="5 6" key="1">
    <citation type="submission" date="2025-05" db="UniProtKB">
        <authorList>
            <consortium name="RefSeq"/>
        </authorList>
    </citation>
    <scope>IDENTIFICATION</scope>
    <source>
        <tissue evidence="5 6">Muscle</tissue>
    </source>
</reference>
<evidence type="ECO:0000313" key="4">
    <source>
        <dbReference type="Proteomes" id="UP000694941"/>
    </source>
</evidence>
<proteinExistence type="predicted"/>
<feature type="domain" description="EB" evidence="3">
    <location>
        <begin position="87"/>
        <end position="131"/>
    </location>
</feature>
<gene>
    <name evidence="5 6 7" type="primary">LOC111086398</name>
</gene>
<feature type="chain" id="PRO_5045023177" evidence="2">
    <location>
        <begin position="31"/>
        <end position="246"/>
    </location>
</feature>
<dbReference type="RefSeq" id="XP_022244754.1">
    <property type="nucleotide sequence ID" value="XM_022389046.1"/>
</dbReference>
<feature type="signal peptide" evidence="2">
    <location>
        <begin position="1"/>
        <end position="30"/>
    </location>
</feature>
<protein>
    <submittedName>
        <fullName evidence="5 6">Uncharacterized protein LOC111086398</fullName>
    </submittedName>
</protein>
<evidence type="ECO:0000313" key="7">
    <source>
        <dbReference type="RefSeq" id="XP_022244754.1"/>
    </source>
</evidence>
<accession>A0ABM1SM96</accession>
<organism evidence="4 5">
    <name type="scientific">Limulus polyphemus</name>
    <name type="common">Atlantic horseshoe crab</name>
    <dbReference type="NCBI Taxonomy" id="6850"/>
    <lineage>
        <taxon>Eukaryota</taxon>
        <taxon>Metazoa</taxon>
        <taxon>Ecdysozoa</taxon>
        <taxon>Arthropoda</taxon>
        <taxon>Chelicerata</taxon>
        <taxon>Merostomata</taxon>
        <taxon>Xiphosura</taxon>
        <taxon>Limulidae</taxon>
        <taxon>Limulus</taxon>
    </lineage>
</organism>
<keyword evidence="1" id="KW-0472">Membrane</keyword>
<dbReference type="Proteomes" id="UP000694941">
    <property type="component" value="Unplaced"/>
</dbReference>
<dbReference type="RefSeq" id="XP_022244752.1">
    <property type="nucleotide sequence ID" value="XM_022389044.1"/>
</dbReference>
<name>A0ABM1SM96_LIMPO</name>
<dbReference type="GeneID" id="111086398"/>